<dbReference type="RefSeq" id="WP_373656923.1">
    <property type="nucleotide sequence ID" value="NZ_JBGUAW010000011.1"/>
</dbReference>
<accession>A0ABV4TZY0</accession>
<keyword evidence="1" id="KW-0732">Signal</keyword>
<comment type="caution">
    <text evidence="2">The sequence shown here is derived from an EMBL/GenBank/DDBJ whole genome shotgun (WGS) entry which is preliminary data.</text>
</comment>
<gene>
    <name evidence="2" type="ORF">ACERLL_15055</name>
</gene>
<dbReference type="Proteomes" id="UP001575181">
    <property type="component" value="Unassembled WGS sequence"/>
</dbReference>
<proteinExistence type="predicted"/>
<feature type="signal peptide" evidence="1">
    <location>
        <begin position="1"/>
        <end position="24"/>
    </location>
</feature>
<sequence>MTFRALAGLLLLLMAAFWAAPARSAPEIQGVYSLKLGQTRDEAKRALSEDEHFRRIAARFFQGFPLYEVTLGGYQLYVHPRFQDGKLVEIALQFRDQASPNDVGPVIHDQLRFALDTLQTRFGEPDRTFLEIEEIGPRDFENDERVVTHQWSRKNRVAQLLLWQEGFTYGAEIVLAEEHAREPQRSPAEAF</sequence>
<evidence type="ECO:0000313" key="2">
    <source>
        <dbReference type="EMBL" id="MFA9462135.1"/>
    </source>
</evidence>
<evidence type="ECO:0000256" key="1">
    <source>
        <dbReference type="SAM" id="SignalP"/>
    </source>
</evidence>
<feature type="chain" id="PRO_5047065965" evidence="1">
    <location>
        <begin position="25"/>
        <end position="191"/>
    </location>
</feature>
<evidence type="ECO:0000313" key="3">
    <source>
        <dbReference type="Proteomes" id="UP001575181"/>
    </source>
</evidence>
<protein>
    <submittedName>
        <fullName evidence="2">Uncharacterized protein</fullName>
    </submittedName>
</protein>
<dbReference type="EMBL" id="JBGUAW010000011">
    <property type="protein sequence ID" value="MFA9462135.1"/>
    <property type="molecule type" value="Genomic_DNA"/>
</dbReference>
<reference evidence="2 3" key="1">
    <citation type="submission" date="2024-08" db="EMBL/GenBank/DDBJ databases">
        <title>Whole-genome sequencing of halo(alkali)philic microorganisms from hypersaline lakes.</title>
        <authorList>
            <person name="Sorokin D.Y."/>
            <person name="Merkel A.Y."/>
            <person name="Messina E."/>
            <person name="Yakimov M."/>
        </authorList>
    </citation>
    <scope>NUCLEOTIDE SEQUENCE [LARGE SCALE GENOMIC DNA]</scope>
    <source>
        <strain evidence="2 3">Cl-TMA</strain>
    </source>
</reference>
<organism evidence="2 3">
    <name type="scientific">Thiohalorhabdus methylotrophus</name>
    <dbReference type="NCBI Taxonomy" id="3242694"/>
    <lineage>
        <taxon>Bacteria</taxon>
        <taxon>Pseudomonadati</taxon>
        <taxon>Pseudomonadota</taxon>
        <taxon>Gammaproteobacteria</taxon>
        <taxon>Thiohalorhabdales</taxon>
        <taxon>Thiohalorhabdaceae</taxon>
        <taxon>Thiohalorhabdus</taxon>
    </lineage>
</organism>
<name>A0ABV4TZY0_9GAMM</name>
<keyword evidence="3" id="KW-1185">Reference proteome</keyword>